<reference evidence="2" key="1">
    <citation type="submission" date="2017-12" db="EMBL/GenBank/DDBJ databases">
        <authorList>
            <person name="Diaz M."/>
        </authorList>
    </citation>
    <scope>NUCLEOTIDE SEQUENCE [LARGE SCALE GENOMIC DNA]</scope>
    <source>
        <strain evidence="2">FI11154</strain>
    </source>
</reference>
<organism evidence="1 2">
    <name type="scientific">Ochrobactrum soli</name>
    <dbReference type="NCBI Taxonomy" id="2448455"/>
    <lineage>
        <taxon>Bacteria</taxon>
        <taxon>Pseudomonadati</taxon>
        <taxon>Pseudomonadota</taxon>
        <taxon>Alphaproteobacteria</taxon>
        <taxon>Hyphomicrobiales</taxon>
        <taxon>Brucellaceae</taxon>
        <taxon>Brucella/Ochrobactrum group</taxon>
        <taxon>Ochrobactrum</taxon>
    </lineage>
</organism>
<dbReference type="CDD" id="cd00093">
    <property type="entry name" value="HTH_XRE"/>
    <property type="match status" value="1"/>
</dbReference>
<accession>A0A2P9HK22</accession>
<dbReference type="AlphaFoldDB" id="A0A2P9HK22"/>
<dbReference type="EMBL" id="OOFM01000005">
    <property type="protein sequence ID" value="SPL64422.1"/>
    <property type="molecule type" value="Genomic_DNA"/>
</dbReference>
<name>A0A2P9HK22_9HYPH</name>
<dbReference type="Proteomes" id="UP000246073">
    <property type="component" value="Unassembled WGS sequence"/>
</dbReference>
<protein>
    <submittedName>
        <fullName evidence="1">Uncharacterized protein</fullName>
    </submittedName>
</protein>
<evidence type="ECO:0000313" key="2">
    <source>
        <dbReference type="Proteomes" id="UP000246073"/>
    </source>
</evidence>
<dbReference type="InterPro" id="IPR001387">
    <property type="entry name" value="Cro/C1-type_HTH"/>
</dbReference>
<proteinExistence type="predicted"/>
<dbReference type="GO" id="GO:0003677">
    <property type="term" value="F:DNA binding"/>
    <property type="evidence" value="ECO:0007669"/>
    <property type="project" value="InterPro"/>
</dbReference>
<dbReference type="InterPro" id="IPR010982">
    <property type="entry name" value="Lambda_DNA-bd_dom_sf"/>
</dbReference>
<dbReference type="SUPFAM" id="SSF47413">
    <property type="entry name" value="lambda repressor-like DNA-binding domains"/>
    <property type="match status" value="1"/>
</dbReference>
<sequence>MADEIHEAEMEVVTDNTPPARYAPDHIRCKWWRENIMKLSRPKLAELTGFSQSTIADIEAGVNRTTKAPIDPSVMQRYRLACAAVALGAQFDWMSLSVVPTVPVEIRMIGHVTP</sequence>
<evidence type="ECO:0000313" key="1">
    <source>
        <dbReference type="EMBL" id="SPL64422.1"/>
    </source>
</evidence>
<dbReference type="RefSeq" id="WP_244597152.1">
    <property type="nucleotide sequence ID" value="NZ_OOFM01000005.1"/>
</dbReference>
<gene>
    <name evidence="1" type="ORF">OHAE_289</name>
</gene>